<sequence>MIHMAQIPCVQEPIKSFGSINKAGSIEGFGKMSVRFTGFTPCIALMTTISIVTISTANLTERRTGPLSRVGAATISRASSRVASMAIGSAMGILGRMMLVVTIGATVCSKESCSCRCNRLQ</sequence>
<keyword evidence="1" id="KW-0472">Membrane</keyword>
<feature type="transmembrane region" description="Helical" evidence="1">
    <location>
        <begin position="38"/>
        <end position="61"/>
    </location>
</feature>
<protein>
    <submittedName>
        <fullName evidence="2">Uncharacterized protein</fullName>
    </submittedName>
</protein>
<evidence type="ECO:0000313" key="3">
    <source>
        <dbReference type="Proteomes" id="UP000811246"/>
    </source>
</evidence>
<organism evidence="2 3">
    <name type="scientific">Carya illinoinensis</name>
    <name type="common">Pecan</name>
    <dbReference type="NCBI Taxonomy" id="32201"/>
    <lineage>
        <taxon>Eukaryota</taxon>
        <taxon>Viridiplantae</taxon>
        <taxon>Streptophyta</taxon>
        <taxon>Embryophyta</taxon>
        <taxon>Tracheophyta</taxon>
        <taxon>Spermatophyta</taxon>
        <taxon>Magnoliopsida</taxon>
        <taxon>eudicotyledons</taxon>
        <taxon>Gunneridae</taxon>
        <taxon>Pentapetalae</taxon>
        <taxon>rosids</taxon>
        <taxon>fabids</taxon>
        <taxon>Fagales</taxon>
        <taxon>Juglandaceae</taxon>
        <taxon>Carya</taxon>
    </lineage>
</organism>
<comment type="caution">
    <text evidence="2">The sequence shown here is derived from an EMBL/GenBank/DDBJ whole genome shotgun (WGS) entry which is preliminary data.</text>
</comment>
<keyword evidence="1" id="KW-1133">Transmembrane helix</keyword>
<keyword evidence="1" id="KW-0812">Transmembrane</keyword>
<gene>
    <name evidence="2" type="ORF">I3842_11G079500</name>
</gene>
<proteinExistence type="predicted"/>
<dbReference type="AlphaFoldDB" id="A0A922DN23"/>
<evidence type="ECO:0000256" key="1">
    <source>
        <dbReference type="SAM" id="Phobius"/>
    </source>
</evidence>
<dbReference type="Proteomes" id="UP000811246">
    <property type="component" value="Chromosome 11"/>
</dbReference>
<feature type="transmembrane region" description="Helical" evidence="1">
    <location>
        <begin position="82"/>
        <end position="107"/>
    </location>
</feature>
<accession>A0A922DN23</accession>
<dbReference type="EMBL" id="CM031835">
    <property type="protein sequence ID" value="KAG6687583.1"/>
    <property type="molecule type" value="Genomic_DNA"/>
</dbReference>
<name>A0A922DN23_CARIL</name>
<reference evidence="2" key="1">
    <citation type="submission" date="2021-01" db="EMBL/GenBank/DDBJ databases">
        <authorList>
            <person name="Lovell J.T."/>
            <person name="Bentley N."/>
            <person name="Bhattarai G."/>
            <person name="Jenkins J.W."/>
            <person name="Sreedasyam A."/>
            <person name="Alarcon Y."/>
            <person name="Bock C."/>
            <person name="Boston L."/>
            <person name="Carlson J."/>
            <person name="Cervantes K."/>
            <person name="Clermont K."/>
            <person name="Krom N."/>
            <person name="Kubenka K."/>
            <person name="Mamidi S."/>
            <person name="Mattison C."/>
            <person name="Monteros M."/>
            <person name="Pisani C."/>
            <person name="Plott C."/>
            <person name="Rajasekar S."/>
            <person name="Rhein H.S."/>
            <person name="Rohla C."/>
            <person name="Song M."/>
            <person name="Hilaire R.S."/>
            <person name="Shu S."/>
            <person name="Wells L."/>
            <person name="Wang X."/>
            <person name="Webber J."/>
            <person name="Heerema R.J."/>
            <person name="Klein P."/>
            <person name="Conner P."/>
            <person name="Grauke L."/>
            <person name="Grimwood J."/>
            <person name="Schmutz J."/>
            <person name="Randall J.J."/>
        </authorList>
    </citation>
    <scope>NUCLEOTIDE SEQUENCE</scope>
    <source>
        <tissue evidence="2">Leaf</tissue>
    </source>
</reference>
<evidence type="ECO:0000313" key="2">
    <source>
        <dbReference type="EMBL" id="KAG6687583.1"/>
    </source>
</evidence>